<dbReference type="CDD" id="cd18552">
    <property type="entry name" value="ABC_6TM_MsbA_like"/>
    <property type="match status" value="1"/>
</dbReference>
<organism evidence="10 11">
    <name type="scientific">Brevundimonas faecalis</name>
    <dbReference type="NCBI Taxonomy" id="947378"/>
    <lineage>
        <taxon>Bacteria</taxon>
        <taxon>Pseudomonadati</taxon>
        <taxon>Pseudomonadota</taxon>
        <taxon>Alphaproteobacteria</taxon>
        <taxon>Caulobacterales</taxon>
        <taxon>Caulobacteraceae</taxon>
        <taxon>Brevundimonas</taxon>
    </lineage>
</organism>
<keyword evidence="2 7" id="KW-0812">Transmembrane</keyword>
<protein>
    <submittedName>
        <fullName evidence="10">Subfamily B ATP-binding cassette protein MsbA</fullName>
    </submittedName>
</protein>
<feature type="domain" description="ABC transmembrane type-1" evidence="9">
    <location>
        <begin position="34"/>
        <end position="329"/>
    </location>
</feature>
<dbReference type="PROSITE" id="PS50929">
    <property type="entry name" value="ABC_TM1F"/>
    <property type="match status" value="1"/>
</dbReference>
<evidence type="ECO:0000259" key="8">
    <source>
        <dbReference type="PROSITE" id="PS50893"/>
    </source>
</evidence>
<gene>
    <name evidence="10" type="ORF">ABIE19_002954</name>
</gene>
<keyword evidence="3" id="KW-0547">Nucleotide-binding</keyword>
<keyword evidence="11" id="KW-1185">Reference proteome</keyword>
<evidence type="ECO:0000256" key="7">
    <source>
        <dbReference type="SAM" id="Phobius"/>
    </source>
</evidence>
<dbReference type="Gene3D" id="1.20.1560.10">
    <property type="entry name" value="ABC transporter type 1, transmembrane domain"/>
    <property type="match status" value="1"/>
</dbReference>
<dbReference type="PROSITE" id="PS50893">
    <property type="entry name" value="ABC_TRANSPORTER_2"/>
    <property type="match status" value="1"/>
</dbReference>
<dbReference type="InterPro" id="IPR017871">
    <property type="entry name" value="ABC_transporter-like_CS"/>
</dbReference>
<dbReference type="PANTHER" id="PTHR43394:SF1">
    <property type="entry name" value="ATP-BINDING CASSETTE SUB-FAMILY B MEMBER 10, MITOCHONDRIAL"/>
    <property type="match status" value="1"/>
</dbReference>
<evidence type="ECO:0000256" key="6">
    <source>
        <dbReference type="ARBA" id="ARBA00023136"/>
    </source>
</evidence>
<dbReference type="Pfam" id="PF00005">
    <property type="entry name" value="ABC_tran"/>
    <property type="match status" value="1"/>
</dbReference>
<dbReference type="GO" id="GO:0005524">
    <property type="term" value="F:ATP binding"/>
    <property type="evidence" value="ECO:0007669"/>
    <property type="project" value="UniProtKB-KW"/>
</dbReference>
<dbReference type="InterPro" id="IPR003439">
    <property type="entry name" value="ABC_transporter-like_ATP-bd"/>
</dbReference>
<dbReference type="RefSeq" id="WP_354089966.1">
    <property type="nucleotide sequence ID" value="NZ_JBEPTF010000004.1"/>
</dbReference>
<dbReference type="SUPFAM" id="SSF90123">
    <property type="entry name" value="ABC transporter transmembrane region"/>
    <property type="match status" value="1"/>
</dbReference>
<dbReference type="Gene3D" id="3.40.50.300">
    <property type="entry name" value="P-loop containing nucleotide triphosphate hydrolases"/>
    <property type="match status" value="1"/>
</dbReference>
<dbReference type="Proteomes" id="UP001549313">
    <property type="component" value="Unassembled WGS sequence"/>
</dbReference>
<dbReference type="InterPro" id="IPR036640">
    <property type="entry name" value="ABC1_TM_sf"/>
</dbReference>
<keyword evidence="5 7" id="KW-1133">Transmembrane helix</keyword>
<comment type="subcellular location">
    <subcellularLocation>
        <location evidence="1">Cell membrane</location>
        <topology evidence="1">Multi-pass membrane protein</topology>
    </subcellularLocation>
</comment>
<evidence type="ECO:0000256" key="1">
    <source>
        <dbReference type="ARBA" id="ARBA00004651"/>
    </source>
</evidence>
<dbReference type="InterPro" id="IPR011527">
    <property type="entry name" value="ABC1_TM_dom"/>
</dbReference>
<keyword evidence="6 7" id="KW-0472">Membrane</keyword>
<dbReference type="PROSITE" id="PS00211">
    <property type="entry name" value="ABC_TRANSPORTER_1"/>
    <property type="match status" value="1"/>
</dbReference>
<comment type="caution">
    <text evidence="10">The sequence shown here is derived from an EMBL/GenBank/DDBJ whole genome shotgun (WGS) entry which is preliminary data.</text>
</comment>
<dbReference type="SMART" id="SM00382">
    <property type="entry name" value="AAA"/>
    <property type="match status" value="1"/>
</dbReference>
<dbReference type="EMBL" id="JBEPTF010000004">
    <property type="protein sequence ID" value="MET4685005.1"/>
    <property type="molecule type" value="Genomic_DNA"/>
</dbReference>
<keyword evidence="4 10" id="KW-0067">ATP-binding</keyword>
<evidence type="ECO:0000259" key="9">
    <source>
        <dbReference type="PROSITE" id="PS50929"/>
    </source>
</evidence>
<evidence type="ECO:0000256" key="5">
    <source>
        <dbReference type="ARBA" id="ARBA00022989"/>
    </source>
</evidence>
<reference evidence="10 11" key="1">
    <citation type="submission" date="2024-06" db="EMBL/GenBank/DDBJ databases">
        <title>Sorghum-associated microbial communities from plants grown in Nebraska, USA.</title>
        <authorList>
            <person name="Schachtman D."/>
        </authorList>
    </citation>
    <scope>NUCLEOTIDE SEQUENCE [LARGE SCALE GENOMIC DNA]</scope>
    <source>
        <strain evidence="10 11">2814</strain>
    </source>
</reference>
<evidence type="ECO:0000256" key="4">
    <source>
        <dbReference type="ARBA" id="ARBA00022840"/>
    </source>
</evidence>
<evidence type="ECO:0000256" key="3">
    <source>
        <dbReference type="ARBA" id="ARBA00022741"/>
    </source>
</evidence>
<dbReference type="InterPro" id="IPR003593">
    <property type="entry name" value="AAA+_ATPase"/>
</dbReference>
<dbReference type="PANTHER" id="PTHR43394">
    <property type="entry name" value="ATP-DEPENDENT PERMEASE MDL1, MITOCHONDRIAL"/>
    <property type="match status" value="1"/>
</dbReference>
<dbReference type="Pfam" id="PF00664">
    <property type="entry name" value="ABC_membrane"/>
    <property type="match status" value="1"/>
</dbReference>
<name>A0ABV2RGA4_9CAUL</name>
<evidence type="ECO:0000313" key="10">
    <source>
        <dbReference type="EMBL" id="MET4685005.1"/>
    </source>
</evidence>
<feature type="transmembrane region" description="Helical" evidence="7">
    <location>
        <begin position="71"/>
        <end position="96"/>
    </location>
</feature>
<dbReference type="InterPro" id="IPR039421">
    <property type="entry name" value="Type_1_exporter"/>
</dbReference>
<dbReference type="InterPro" id="IPR027417">
    <property type="entry name" value="P-loop_NTPase"/>
</dbReference>
<evidence type="ECO:0000256" key="2">
    <source>
        <dbReference type="ARBA" id="ARBA00022692"/>
    </source>
</evidence>
<feature type="transmembrane region" description="Helical" evidence="7">
    <location>
        <begin position="32"/>
        <end position="51"/>
    </location>
</feature>
<dbReference type="SUPFAM" id="SSF52540">
    <property type="entry name" value="P-loop containing nucleoside triphosphate hydrolases"/>
    <property type="match status" value="1"/>
</dbReference>
<accession>A0ABV2RGA4</accession>
<feature type="transmembrane region" description="Helical" evidence="7">
    <location>
        <begin position="169"/>
        <end position="201"/>
    </location>
</feature>
<proteinExistence type="predicted"/>
<sequence>MTVPAPSPQAREPLRPLLARIWREYLSHHKPAFFFSMLLAAVSGGLTALLLKFLEPAIDLLFGAHKGPVSIWGVVTVPGNMVLIAVPLFIIVISVIRSLAMAGQSALVNRLGHGVVGDIQKQLFSGMIRADLSRLRSQHSGTFVSSVLFDANLVREAFTTGIVNYTQNILMLVGVIVAMGFIDLPLTLIVLLGVPVVSWIIRRFGKKSRKAAHGAMIETEALSSALMENLDGVRVVKIENREEAEEANVGAVIDRRQRHVIKGADSRAFSGPASDIVAYSVVAAVMAYAGWSASQGQMTVGAFASFIGMLLMAGQSLRQVTNLSTVLSEGLTAARRLFAALDIEPEIRNAADAAVLEPGPVTAALEHVSFSYRTGEAGAAPALTDVSLHVAPGETIALVGPSGGGKSTILSLLPRFYDVTEGRVTVNGRDIRELSLSSLRDQIALVTQEPFLFDDTIAANIAYGRRGATAEQIVEAARAAAAHDFIAALPDGYATRVGEAGARLSGGQRQRIAIARAFLKDAPILLLDEATSALDTESEALVQAALDRLMAGRATLMIAHRLSTVKNADRIYVIEAGRVVEEGTHDSLVAQGGLYSRLARQQSLDVDPAALPPLVALPDETGA</sequence>
<evidence type="ECO:0000313" key="11">
    <source>
        <dbReference type="Proteomes" id="UP001549313"/>
    </source>
</evidence>
<feature type="domain" description="ABC transporter" evidence="8">
    <location>
        <begin position="363"/>
        <end position="601"/>
    </location>
</feature>